<feature type="domain" description="Glycine-rich" evidence="2">
    <location>
        <begin position="251"/>
        <end position="471"/>
    </location>
</feature>
<dbReference type="EMBL" id="LR797825">
    <property type="protein sequence ID" value="CAB4242040.1"/>
    <property type="molecule type" value="Genomic_DNA"/>
</dbReference>
<dbReference type="InterPro" id="IPR027411">
    <property type="entry name" value="Gp9/Gp10_mid_dom_sf"/>
</dbReference>
<evidence type="ECO:0000259" key="2">
    <source>
        <dbReference type="Pfam" id="PF21722"/>
    </source>
</evidence>
<dbReference type="Gene3D" id="2.60.120.640">
    <property type="entry name" value="gp9"/>
    <property type="match status" value="1"/>
</dbReference>
<dbReference type="Pfam" id="PF21722">
    <property type="entry name" value="Gly_rich_2"/>
    <property type="match status" value="1"/>
</dbReference>
<protein>
    <recommendedName>
        <fullName evidence="2">Glycine-rich domain-containing protein</fullName>
    </recommendedName>
</protein>
<evidence type="ECO:0000256" key="1">
    <source>
        <dbReference type="SAM" id="MobiDB-lite"/>
    </source>
</evidence>
<reference evidence="3" key="1">
    <citation type="submission" date="2020-05" db="EMBL/GenBank/DDBJ databases">
        <authorList>
            <person name="Chiriac C."/>
            <person name="Salcher M."/>
            <person name="Ghai R."/>
            <person name="Kavagutti S V."/>
        </authorList>
    </citation>
    <scope>NUCLEOTIDE SEQUENCE</scope>
</reference>
<dbReference type="SUPFAM" id="SSF50017">
    <property type="entry name" value="gp9"/>
    <property type="match status" value="1"/>
</dbReference>
<dbReference type="InterPro" id="IPR049304">
    <property type="entry name" value="Gly_rich_dom"/>
</dbReference>
<evidence type="ECO:0000313" key="3">
    <source>
        <dbReference type="EMBL" id="CAB4242040.1"/>
    </source>
</evidence>
<proteinExistence type="predicted"/>
<name>A0A6J5TAU9_9CAUD</name>
<dbReference type="InterPro" id="IPR036240">
    <property type="entry name" value="Gp9-like_sf"/>
</dbReference>
<feature type="region of interest" description="Disordered" evidence="1">
    <location>
        <begin position="413"/>
        <end position="465"/>
    </location>
</feature>
<organism evidence="3">
    <name type="scientific">uncultured Caudovirales phage</name>
    <dbReference type="NCBI Taxonomy" id="2100421"/>
    <lineage>
        <taxon>Viruses</taxon>
        <taxon>Duplodnaviria</taxon>
        <taxon>Heunggongvirae</taxon>
        <taxon>Uroviricota</taxon>
        <taxon>Caudoviricetes</taxon>
        <taxon>Peduoviridae</taxon>
        <taxon>Maltschvirus</taxon>
        <taxon>Maltschvirus maltsch</taxon>
    </lineage>
</organism>
<gene>
    <name evidence="3" type="ORF">UFOVP86_27</name>
</gene>
<sequence length="506" mass="46527">MAFVTADRVLDSSTSTGTGAFVVSGTPAAGYQTFSSVMSIGDTCYYSIQGQTTSEWEVGLGTYSSANTLTRTTVYSSSNSGSAVTFSVGTKNVFITMAASKSPQLDPFGNVTALGTPASISLTNATNLPLATGVTGTLSANNGGSVAWQSVQTGNFTAVAGRAYPVNTTSAAITVTLPASPSAGNIVQLTDYAGTWATNNVTVSPNGSKITGLTSNSILNVSGSSLALVYIDATQGWIPYSAFKTLVSGQPYSVSYLIISGGGGGGVGVLGVANGGGGGAGGLLSGTTSMALGTVYTITVGAGGASQTIGSTSSAFSNTPVGGGYGGGTTVIAGGNGGSGGGGAGGSTSAGGSATSGQGYAGGAGGGAASYGGGGGGGAGAIGAAATSGSAGNGGAGASSSITGSAVTYGGGGGGGSGSAPGTGGSGGGGNGSSSAGTAGATNTGSGGGGSASASGSQPGGAGGSGVVILSVPSAVYTGTTTGSPTVTTSGSNTIIKFTASGSYTA</sequence>
<accession>A0A6J5TAU9</accession>
<feature type="compositionally biased region" description="Gly residues" evidence="1">
    <location>
        <begin position="413"/>
        <end position="432"/>
    </location>
</feature>
<feature type="compositionally biased region" description="Low complexity" evidence="1">
    <location>
        <begin position="433"/>
        <end position="444"/>
    </location>
</feature>